<evidence type="ECO:0000256" key="2">
    <source>
        <dbReference type="ARBA" id="ARBA00022723"/>
    </source>
</evidence>
<evidence type="ECO:0000259" key="6">
    <source>
        <dbReference type="Pfam" id="PF02754"/>
    </source>
</evidence>
<protein>
    <submittedName>
        <fullName evidence="8">(Fe-S)-binding protein</fullName>
    </submittedName>
</protein>
<name>A0A7C4JJX4_9CREN</name>
<keyword evidence="4" id="KW-0408">Iron</keyword>
<evidence type="ECO:0000256" key="3">
    <source>
        <dbReference type="ARBA" id="ARBA00023002"/>
    </source>
</evidence>
<evidence type="ECO:0000313" key="8">
    <source>
        <dbReference type="EMBL" id="HGQ64460.1"/>
    </source>
</evidence>
<evidence type="ECO:0000256" key="5">
    <source>
        <dbReference type="ARBA" id="ARBA00023014"/>
    </source>
</evidence>
<organism evidence="8">
    <name type="scientific">Ignisphaera aggregans</name>
    <dbReference type="NCBI Taxonomy" id="334771"/>
    <lineage>
        <taxon>Archaea</taxon>
        <taxon>Thermoproteota</taxon>
        <taxon>Thermoprotei</taxon>
        <taxon>Desulfurococcales</taxon>
        <taxon>Desulfurococcaceae</taxon>
        <taxon>Ignisphaera</taxon>
    </lineage>
</organism>
<keyword evidence="5" id="KW-0411">Iron-sulfur</keyword>
<dbReference type="GO" id="GO:0005886">
    <property type="term" value="C:plasma membrane"/>
    <property type="evidence" value="ECO:0007669"/>
    <property type="project" value="TreeGrafter"/>
</dbReference>
<dbReference type="GO" id="GO:0046872">
    <property type="term" value="F:metal ion binding"/>
    <property type="evidence" value="ECO:0007669"/>
    <property type="project" value="UniProtKB-KW"/>
</dbReference>
<keyword evidence="1" id="KW-0004">4Fe-4S</keyword>
<dbReference type="AlphaFoldDB" id="A0A7C4JJX4"/>
<dbReference type="EMBL" id="DTCK01000048">
    <property type="protein sequence ID" value="HGQ36792.1"/>
    <property type="molecule type" value="Genomic_DNA"/>
</dbReference>
<dbReference type="PANTHER" id="PTHR43255">
    <property type="entry name" value="IRON-SULFUR-BINDING OXIDOREDUCTASE FADF-RELATED-RELATED"/>
    <property type="match status" value="1"/>
</dbReference>
<reference evidence="8" key="1">
    <citation type="journal article" date="2020" name="mSystems">
        <title>Genome- and Community-Level Interaction Insights into Carbon Utilization and Element Cycling Functions of Hydrothermarchaeota in Hydrothermal Sediment.</title>
        <authorList>
            <person name="Zhou Z."/>
            <person name="Liu Y."/>
            <person name="Xu W."/>
            <person name="Pan J."/>
            <person name="Luo Z.H."/>
            <person name="Li M."/>
        </authorList>
    </citation>
    <scope>NUCLEOTIDE SEQUENCE [LARGE SCALE GENOMIC DNA]</scope>
    <source>
        <strain evidence="8">SpSt-637</strain>
        <strain evidence="7">SpSt-667</strain>
    </source>
</reference>
<dbReference type="PANTHER" id="PTHR43255:SF1">
    <property type="entry name" value="IRON-SULFUR-BINDING OXIDOREDUCTASE FADF-RELATED"/>
    <property type="match status" value="1"/>
</dbReference>
<dbReference type="GO" id="GO:0016491">
    <property type="term" value="F:oxidoreductase activity"/>
    <property type="evidence" value="ECO:0007669"/>
    <property type="project" value="UniProtKB-KW"/>
</dbReference>
<accession>A0A7C4JJX4</accession>
<dbReference type="EMBL" id="DTBD01000035">
    <property type="protein sequence ID" value="HGQ64460.1"/>
    <property type="molecule type" value="Genomic_DNA"/>
</dbReference>
<evidence type="ECO:0000256" key="4">
    <source>
        <dbReference type="ARBA" id="ARBA00023004"/>
    </source>
</evidence>
<evidence type="ECO:0000313" key="7">
    <source>
        <dbReference type="EMBL" id="HGQ36792.1"/>
    </source>
</evidence>
<gene>
    <name evidence="8" type="ORF">ENU08_04370</name>
    <name evidence="7" type="ORF">ENU41_09000</name>
</gene>
<dbReference type="InterPro" id="IPR051460">
    <property type="entry name" value="HdrC_iron-sulfur_subunit"/>
</dbReference>
<evidence type="ECO:0000256" key="1">
    <source>
        <dbReference type="ARBA" id="ARBA00022485"/>
    </source>
</evidence>
<dbReference type="Pfam" id="PF02754">
    <property type="entry name" value="CCG"/>
    <property type="match status" value="1"/>
</dbReference>
<dbReference type="InterPro" id="IPR004017">
    <property type="entry name" value="Cys_rich_dom"/>
</dbReference>
<proteinExistence type="predicted"/>
<comment type="caution">
    <text evidence="8">The sequence shown here is derived from an EMBL/GenBank/DDBJ whole genome shotgun (WGS) entry which is preliminary data.</text>
</comment>
<sequence>MSSAPKGKESGEKFVWRYPVIRRRKLREMYDLAILCNKCKYCRFVFAPDARDHRFVNQCPRGETFRFAPYYAEGTVEVARGLIEGRLQWSKTIEHILNTCTDCGHCEFWCENAMRVYPLTIMEVMKEHYVKEFGLPEYWKPIVENLRKTKNPFGEPPEKRCSWIPPGISLPKSLSVMLFVGDTYSYKAPHVVQAAFRILHKLGVDAGYLYEEEWHSGYLLFRAGLYDEGIELLEHNIRALEKAGAKTVVFLDPHDYRTFVKEVRDANIELPFEVKFFTDYVNPLLEKENFKLRKLNAKVVYHDPCNLTRNIMPSPVWESPREILKLIGVEVMEMHRNRLNTYCCGAGGGVIFTFPELSMLTARRRLEEAVAVRGQTIATSCPSCISSFKSVAKEFKMDVYDIIELIDEAFT</sequence>
<keyword evidence="3" id="KW-0560">Oxidoreductase</keyword>
<feature type="domain" description="Cysteine-rich" evidence="6">
    <location>
        <begin position="299"/>
        <end position="388"/>
    </location>
</feature>
<dbReference type="GO" id="GO:0051539">
    <property type="term" value="F:4 iron, 4 sulfur cluster binding"/>
    <property type="evidence" value="ECO:0007669"/>
    <property type="project" value="UniProtKB-KW"/>
</dbReference>
<keyword evidence="2" id="KW-0479">Metal-binding</keyword>